<feature type="repeat" description="PPR" evidence="2">
    <location>
        <begin position="63"/>
        <end position="98"/>
    </location>
</feature>
<feature type="repeat" description="PPR" evidence="2">
    <location>
        <begin position="28"/>
        <end position="62"/>
    </location>
</feature>
<keyword evidence="1" id="KW-0677">Repeat</keyword>
<organism evidence="3 4">
    <name type="scientific">Acer negundo</name>
    <name type="common">Box elder</name>
    <dbReference type="NCBI Taxonomy" id="4023"/>
    <lineage>
        <taxon>Eukaryota</taxon>
        <taxon>Viridiplantae</taxon>
        <taxon>Streptophyta</taxon>
        <taxon>Embryophyta</taxon>
        <taxon>Tracheophyta</taxon>
        <taxon>Spermatophyta</taxon>
        <taxon>Magnoliopsida</taxon>
        <taxon>eudicotyledons</taxon>
        <taxon>Gunneridae</taxon>
        <taxon>Pentapetalae</taxon>
        <taxon>rosids</taxon>
        <taxon>malvids</taxon>
        <taxon>Sapindales</taxon>
        <taxon>Sapindaceae</taxon>
        <taxon>Hippocastanoideae</taxon>
        <taxon>Acereae</taxon>
        <taxon>Acer</taxon>
    </lineage>
</organism>
<gene>
    <name evidence="3" type="ORF">LWI28_022061</name>
</gene>
<dbReference type="PANTHER" id="PTHR47926:SF452">
    <property type="entry name" value="PENTATRICOPEPTIDE REPEAT-CONTAINING PROTEIN"/>
    <property type="match status" value="1"/>
</dbReference>
<reference evidence="3" key="2">
    <citation type="submission" date="2023-02" db="EMBL/GenBank/DDBJ databases">
        <authorList>
            <person name="Swenson N.G."/>
            <person name="Wegrzyn J.L."/>
            <person name="Mcevoy S.L."/>
        </authorList>
    </citation>
    <scope>NUCLEOTIDE SEQUENCE</scope>
    <source>
        <strain evidence="3">91603</strain>
        <tissue evidence="3">Leaf</tissue>
    </source>
</reference>
<protein>
    <recommendedName>
        <fullName evidence="5">Pentatricopeptide repeat-containing protein</fullName>
    </recommendedName>
</protein>
<comment type="caution">
    <text evidence="3">The sequence shown here is derived from an EMBL/GenBank/DDBJ whole genome shotgun (WGS) entry which is preliminary data.</text>
</comment>
<dbReference type="PANTHER" id="PTHR47926">
    <property type="entry name" value="PENTATRICOPEPTIDE REPEAT-CONTAINING PROTEIN"/>
    <property type="match status" value="1"/>
</dbReference>
<sequence>MGALLDMYAKCGAVDQAFNVFQKLPEKDLVSWTSMITAYGSHGQALEALKLFHEMLQINVKPDTVTFLAVLSACSHAGLVDEGCLYFNQMISDYGIKPRIEHYSCLIDLLGRAGRLHEAYGILLNTPDIKDDVGLLLQNPFLKPDSFAYPSVLKACGGLGRVGYGKMIHTHLIKTGLDWMLLFRALWWGCMQNVTSFEYAIKVFDEMSERDVASWNTVISCYYQDGQAEKAMELFKKMRDSGFEPNSVTLTIVLVVFEAFGFGKREGDP</sequence>
<dbReference type="InterPro" id="IPR002885">
    <property type="entry name" value="PPR_rpt"/>
</dbReference>
<dbReference type="GO" id="GO:0099402">
    <property type="term" value="P:plant organ development"/>
    <property type="evidence" value="ECO:0007669"/>
    <property type="project" value="UniProtKB-ARBA"/>
</dbReference>
<dbReference type="PROSITE" id="PS51375">
    <property type="entry name" value="PPR"/>
    <property type="match status" value="3"/>
</dbReference>
<dbReference type="Pfam" id="PF01535">
    <property type="entry name" value="PPR"/>
    <property type="match status" value="1"/>
</dbReference>
<keyword evidence="4" id="KW-1185">Reference proteome</keyword>
<name>A0AAD5JMB7_ACENE</name>
<dbReference type="EMBL" id="JAJSOW010000003">
    <property type="protein sequence ID" value="KAI9196222.1"/>
    <property type="molecule type" value="Genomic_DNA"/>
</dbReference>
<evidence type="ECO:0008006" key="5">
    <source>
        <dbReference type="Google" id="ProtNLM"/>
    </source>
</evidence>
<evidence type="ECO:0000313" key="3">
    <source>
        <dbReference type="EMBL" id="KAI9196222.1"/>
    </source>
</evidence>
<accession>A0AAD5JMB7</accession>
<dbReference type="GO" id="GO:0009451">
    <property type="term" value="P:RNA modification"/>
    <property type="evidence" value="ECO:0007669"/>
    <property type="project" value="InterPro"/>
</dbReference>
<evidence type="ECO:0000256" key="1">
    <source>
        <dbReference type="ARBA" id="ARBA00022737"/>
    </source>
</evidence>
<evidence type="ECO:0000256" key="2">
    <source>
        <dbReference type="PROSITE-ProRule" id="PRU00708"/>
    </source>
</evidence>
<dbReference type="InterPro" id="IPR011990">
    <property type="entry name" value="TPR-like_helical_dom_sf"/>
</dbReference>
<feature type="repeat" description="PPR" evidence="2">
    <location>
        <begin position="211"/>
        <end position="245"/>
    </location>
</feature>
<dbReference type="Gene3D" id="1.25.40.10">
    <property type="entry name" value="Tetratricopeptide repeat domain"/>
    <property type="match status" value="2"/>
</dbReference>
<reference evidence="3" key="1">
    <citation type="journal article" date="2022" name="Plant J.">
        <title>Strategies of tolerance reflected in two North American maple genomes.</title>
        <authorList>
            <person name="McEvoy S.L."/>
            <person name="Sezen U.U."/>
            <person name="Trouern-Trend A."/>
            <person name="McMahon S.M."/>
            <person name="Schaberg P.G."/>
            <person name="Yang J."/>
            <person name="Wegrzyn J.L."/>
            <person name="Swenson N.G."/>
        </authorList>
    </citation>
    <scope>NUCLEOTIDE SEQUENCE</scope>
    <source>
        <strain evidence="3">91603</strain>
    </source>
</reference>
<dbReference type="GO" id="GO:0003723">
    <property type="term" value="F:RNA binding"/>
    <property type="evidence" value="ECO:0007669"/>
    <property type="project" value="InterPro"/>
</dbReference>
<dbReference type="Proteomes" id="UP001064489">
    <property type="component" value="Chromosome 1"/>
</dbReference>
<dbReference type="Pfam" id="PF13041">
    <property type="entry name" value="PPR_2"/>
    <property type="match status" value="2"/>
</dbReference>
<dbReference type="NCBIfam" id="TIGR00756">
    <property type="entry name" value="PPR"/>
    <property type="match status" value="3"/>
</dbReference>
<dbReference type="AlphaFoldDB" id="A0AAD5JMB7"/>
<dbReference type="InterPro" id="IPR046960">
    <property type="entry name" value="PPR_At4g14850-like_plant"/>
</dbReference>
<proteinExistence type="predicted"/>
<evidence type="ECO:0000313" key="4">
    <source>
        <dbReference type="Proteomes" id="UP001064489"/>
    </source>
</evidence>
<dbReference type="FunFam" id="1.25.40.10:FF:000158">
    <property type="entry name" value="pentatricopeptide repeat-containing protein At2g33680"/>
    <property type="match status" value="1"/>
</dbReference>